<proteinExistence type="predicted"/>
<dbReference type="Gene3D" id="3.40.50.10610">
    <property type="entry name" value="ABC-type transport auxiliary lipoprotein component"/>
    <property type="match status" value="1"/>
</dbReference>
<feature type="domain" description="ABC-type transport auxiliary lipoprotein component" evidence="2">
    <location>
        <begin position="26"/>
        <end position="184"/>
    </location>
</feature>
<evidence type="ECO:0000313" key="3">
    <source>
        <dbReference type="EMBL" id="MXN19729.1"/>
    </source>
</evidence>
<organism evidence="3 4">
    <name type="scientific">Pseudooceanicola albus</name>
    <dbReference type="NCBI Taxonomy" id="2692189"/>
    <lineage>
        <taxon>Bacteria</taxon>
        <taxon>Pseudomonadati</taxon>
        <taxon>Pseudomonadota</taxon>
        <taxon>Alphaproteobacteria</taxon>
        <taxon>Rhodobacterales</taxon>
        <taxon>Paracoccaceae</taxon>
        <taxon>Pseudooceanicola</taxon>
    </lineage>
</organism>
<keyword evidence="1" id="KW-0732">Signal</keyword>
<dbReference type="AlphaFoldDB" id="A0A6L7G712"/>
<keyword evidence="4" id="KW-1185">Reference proteome</keyword>
<protein>
    <recommendedName>
        <fullName evidence="2">ABC-type transport auxiliary lipoprotein component domain-containing protein</fullName>
    </recommendedName>
</protein>
<gene>
    <name evidence="3" type="ORF">GR170_17995</name>
</gene>
<dbReference type="PROSITE" id="PS51257">
    <property type="entry name" value="PROKAR_LIPOPROTEIN"/>
    <property type="match status" value="1"/>
</dbReference>
<accession>A0A6L7G712</accession>
<evidence type="ECO:0000259" key="2">
    <source>
        <dbReference type="Pfam" id="PF03886"/>
    </source>
</evidence>
<feature type="signal peptide" evidence="1">
    <location>
        <begin position="1"/>
        <end position="23"/>
    </location>
</feature>
<dbReference type="Pfam" id="PF03886">
    <property type="entry name" value="ABC_trans_aux"/>
    <property type="match status" value="1"/>
</dbReference>
<dbReference type="SUPFAM" id="SSF159594">
    <property type="entry name" value="XCC0632-like"/>
    <property type="match status" value="1"/>
</dbReference>
<dbReference type="Proteomes" id="UP000477911">
    <property type="component" value="Unassembled WGS sequence"/>
</dbReference>
<reference evidence="3 4" key="1">
    <citation type="submission" date="2019-12" db="EMBL/GenBank/DDBJ databases">
        <authorList>
            <person name="Li M."/>
        </authorList>
    </citation>
    <scope>NUCLEOTIDE SEQUENCE [LARGE SCALE GENOMIC DNA]</scope>
    <source>
        <strain evidence="3 4">GBMRC 2024</strain>
    </source>
</reference>
<feature type="chain" id="PRO_5026664442" description="ABC-type transport auxiliary lipoprotein component domain-containing protein" evidence="1">
    <location>
        <begin position="24"/>
        <end position="189"/>
    </location>
</feature>
<dbReference type="EMBL" id="WUMU01000020">
    <property type="protein sequence ID" value="MXN19729.1"/>
    <property type="molecule type" value="Genomic_DNA"/>
</dbReference>
<comment type="caution">
    <text evidence="3">The sequence shown here is derived from an EMBL/GenBank/DDBJ whole genome shotgun (WGS) entry which is preliminary data.</text>
</comment>
<evidence type="ECO:0000256" key="1">
    <source>
        <dbReference type="SAM" id="SignalP"/>
    </source>
</evidence>
<sequence length="189" mass="19919">MKPAKLFSTLPVLLLLAACSGNEALYTIPATPVEALPKQRIGFSSVEVASVSLPDYAGSGEIYRRQGDGSLKADKSKLWADDPARGMTMTLVRDLTGITGAQIAASPWPFLDRASARVEVRISEMVTEADGSFHLAGQYFVAPDSEARGRSGLFELEAPVAGENAAALAAARAQVMAELAALIAQKGLR</sequence>
<dbReference type="RefSeq" id="WP_160895853.1">
    <property type="nucleotide sequence ID" value="NZ_WUMU01000020.1"/>
</dbReference>
<name>A0A6L7G712_9RHOB</name>
<evidence type="ECO:0000313" key="4">
    <source>
        <dbReference type="Proteomes" id="UP000477911"/>
    </source>
</evidence>
<dbReference type="InterPro" id="IPR005586">
    <property type="entry name" value="ABC_trans_aux"/>
</dbReference>